<accession>A0A8C4K2W6</accession>
<dbReference type="FunFam" id="3.40.50.300:FF:000870">
    <property type="entry name" value="MutS protein homolog 4"/>
    <property type="match status" value="1"/>
</dbReference>
<evidence type="ECO:0000256" key="2">
    <source>
        <dbReference type="ARBA" id="ARBA00006271"/>
    </source>
</evidence>
<dbReference type="InterPro" id="IPR007860">
    <property type="entry name" value="DNA_mmatch_repair_MutS_con_dom"/>
</dbReference>
<evidence type="ECO:0000259" key="11">
    <source>
        <dbReference type="PROSITE" id="PS00486"/>
    </source>
</evidence>
<protein>
    <recommendedName>
        <fullName evidence="10">MutS protein homolog 4</fullName>
    </recommendedName>
</protein>
<organism evidence="12 13">
    <name type="scientific">Dromaius novaehollandiae</name>
    <name type="common">Emu</name>
    <dbReference type="NCBI Taxonomy" id="8790"/>
    <lineage>
        <taxon>Eukaryota</taxon>
        <taxon>Metazoa</taxon>
        <taxon>Chordata</taxon>
        <taxon>Craniata</taxon>
        <taxon>Vertebrata</taxon>
        <taxon>Euteleostomi</taxon>
        <taxon>Archelosauria</taxon>
        <taxon>Archosauria</taxon>
        <taxon>Dinosauria</taxon>
        <taxon>Saurischia</taxon>
        <taxon>Theropoda</taxon>
        <taxon>Coelurosauria</taxon>
        <taxon>Aves</taxon>
        <taxon>Palaeognathae</taxon>
        <taxon>Casuariiformes</taxon>
        <taxon>Dromaiidae</taxon>
        <taxon>Dromaius</taxon>
    </lineage>
</organism>
<evidence type="ECO:0000256" key="9">
    <source>
        <dbReference type="ARBA" id="ARBA00063901"/>
    </source>
</evidence>
<dbReference type="GO" id="GO:0030983">
    <property type="term" value="F:mismatched DNA binding"/>
    <property type="evidence" value="ECO:0007669"/>
    <property type="project" value="InterPro"/>
</dbReference>
<dbReference type="Pfam" id="PF05190">
    <property type="entry name" value="MutS_IV"/>
    <property type="match status" value="1"/>
</dbReference>
<dbReference type="Proteomes" id="UP000694423">
    <property type="component" value="Unplaced"/>
</dbReference>
<evidence type="ECO:0000313" key="12">
    <source>
        <dbReference type="Ensembl" id="ENSDNVP00000018036.1"/>
    </source>
</evidence>
<dbReference type="PIRSF" id="PIRSF005813">
    <property type="entry name" value="MSH2"/>
    <property type="match status" value="1"/>
</dbReference>
<dbReference type="InterPro" id="IPR007696">
    <property type="entry name" value="DNA_mismatch_repair_MutS_core"/>
</dbReference>
<dbReference type="GO" id="GO:0140664">
    <property type="term" value="F:ATP-dependent DNA damage sensor activity"/>
    <property type="evidence" value="ECO:0007669"/>
    <property type="project" value="InterPro"/>
</dbReference>
<proteinExistence type="inferred from homology"/>
<dbReference type="SUPFAM" id="SSF53150">
    <property type="entry name" value="DNA repair protein MutS, domain II"/>
    <property type="match status" value="1"/>
</dbReference>
<dbReference type="Gene3D" id="3.30.420.110">
    <property type="entry name" value="MutS, connector domain"/>
    <property type="match status" value="1"/>
</dbReference>
<dbReference type="SUPFAM" id="SSF52540">
    <property type="entry name" value="P-loop containing nucleoside triphosphate hydrolases"/>
    <property type="match status" value="1"/>
</dbReference>
<dbReference type="FunFam" id="1.10.1420.10:FF:000016">
    <property type="entry name" value="mutS protein homolog 4"/>
    <property type="match status" value="1"/>
</dbReference>
<dbReference type="InterPro" id="IPR011184">
    <property type="entry name" value="DNA_mismatch_repair_Msh2"/>
</dbReference>
<keyword evidence="5" id="KW-0067">ATP-binding</keyword>
<dbReference type="AlphaFoldDB" id="A0A8C4K2W6"/>
<dbReference type="Pfam" id="PF00488">
    <property type="entry name" value="MutS_V"/>
    <property type="match status" value="1"/>
</dbReference>
<dbReference type="InterPro" id="IPR036678">
    <property type="entry name" value="MutS_con_dom_sf"/>
</dbReference>
<dbReference type="Gene3D" id="3.40.50.300">
    <property type="entry name" value="P-loop containing nucleotide triphosphate hydrolases"/>
    <property type="match status" value="1"/>
</dbReference>
<dbReference type="GO" id="GO:0007131">
    <property type="term" value="P:reciprocal meiotic recombination"/>
    <property type="evidence" value="ECO:0007669"/>
    <property type="project" value="TreeGrafter"/>
</dbReference>
<dbReference type="Gene3D" id="1.10.1420.10">
    <property type="match status" value="2"/>
</dbReference>
<dbReference type="Pfam" id="PF05192">
    <property type="entry name" value="MutS_III"/>
    <property type="match status" value="1"/>
</dbReference>
<dbReference type="InterPro" id="IPR027417">
    <property type="entry name" value="P-loop_NTPase"/>
</dbReference>
<evidence type="ECO:0000313" key="13">
    <source>
        <dbReference type="Proteomes" id="UP000694423"/>
    </source>
</evidence>
<dbReference type="InterPro" id="IPR036187">
    <property type="entry name" value="DNA_mismatch_repair_MutS_sf"/>
</dbReference>
<dbReference type="SMART" id="SM00534">
    <property type="entry name" value="MUTSac"/>
    <property type="match status" value="1"/>
</dbReference>
<evidence type="ECO:0000256" key="1">
    <source>
        <dbReference type="ARBA" id="ARBA00004286"/>
    </source>
</evidence>
<dbReference type="Pfam" id="PF05188">
    <property type="entry name" value="MutS_II"/>
    <property type="match status" value="1"/>
</dbReference>
<dbReference type="GO" id="GO:0006298">
    <property type="term" value="P:mismatch repair"/>
    <property type="evidence" value="ECO:0007669"/>
    <property type="project" value="InterPro"/>
</dbReference>
<dbReference type="PROSITE" id="PS00486">
    <property type="entry name" value="DNA_MISMATCH_REPAIR_2"/>
    <property type="match status" value="1"/>
</dbReference>
<keyword evidence="13" id="KW-1185">Reference proteome</keyword>
<evidence type="ECO:0000256" key="8">
    <source>
        <dbReference type="ARBA" id="ARBA00056984"/>
    </source>
</evidence>
<dbReference type="GO" id="GO:0005524">
    <property type="term" value="F:ATP binding"/>
    <property type="evidence" value="ECO:0007669"/>
    <property type="project" value="UniProtKB-KW"/>
</dbReference>
<keyword evidence="7" id="KW-0469">Meiosis</keyword>
<evidence type="ECO:0000256" key="3">
    <source>
        <dbReference type="ARBA" id="ARBA00022454"/>
    </source>
</evidence>
<keyword evidence="4" id="KW-0547">Nucleotide-binding</keyword>
<reference evidence="12" key="1">
    <citation type="submission" date="2025-08" db="UniProtKB">
        <authorList>
            <consortium name="Ensembl"/>
        </authorList>
    </citation>
    <scope>IDENTIFICATION</scope>
</reference>
<comment type="function">
    <text evidence="8">Involved in meiotic recombination. Required for reciprocal recombination and proper segregation of homologous chromosomes at meiosis.</text>
</comment>
<dbReference type="SUPFAM" id="SSF48334">
    <property type="entry name" value="DNA repair protein MutS, domain III"/>
    <property type="match status" value="1"/>
</dbReference>
<dbReference type="GO" id="GO:0005694">
    <property type="term" value="C:chromosome"/>
    <property type="evidence" value="ECO:0007669"/>
    <property type="project" value="UniProtKB-SubCell"/>
</dbReference>
<comment type="subunit">
    <text evidence="9">Heterooligomer of MSH4 and MSH5.</text>
</comment>
<keyword evidence="3" id="KW-0158">Chromosome</keyword>
<sequence length="825" mass="92591">VNLTSSSSAPGLNSTCIGKTPLSSTRSVCRSHTPLRGYSVTSSSAVSAHTTASVIVAVVEGRGLARGEVGMASIDLKNPEVILSQFADNTTYAKVITKLKILTPLEIIMSNTACDAGNTTKLFGLITEHFKNVTFTTVQRKYFNETKGLEYIEQLCASEFSTVFMEVQSKYYCLAAVAALLKYVEFIQNSVYAPKSLKVRFQGSEKTAMIDSSSAQNLELVTNNRDSRNGHTLFGVLNYTKTSGGSRRLRSNILEPLVDAETINTRLDCVQELLQDEEMFFGLQAVTIGIIQTPPTFVNFFQQVKTAESKITNLIYLKHTLELVEPLKAALRNCSTPLLKAYYSSLEDSRFEIILEKITTVINDDTRYTKGCLNMRTQKCYAVKPNVNEFLDIARRTYTEIVDDIAGLITQLAEKYNLPMRTSFSSARGFFIQMNADCSILPDGQLPSEFTKITKMKNTYSFTSADLIKMNERCQESLREIYHMTYLIVCKLLNEIYEYIHCLYKLSDVVSMLDMLLSFAHACTLSDYVRPEFTDTLAIKQGWHPILEKIAVEKPVSNNTYLTEGSSFVIITGPNMSGKSTYLKQIALCQIMAQIGSYVPAEYCSFRIAEQIFTRIGMDDDIETNASTFMKEMKEITYIIQNANDKSLIIIDELGRGTSAEEGIGICYAACEYLLSLKAFTLFATHFLELCHIDALYPNVENYHFEVQHVRSSASGNEKIAYTYKLSKGYTEEKNYGLKAAEVSSLPPSIILDAREITNHIARQILHRQKSTPETMKQRAVYHLAVRLVQTARNSRLDPDSLRIYLKGLKKKYEANCPKNGKNTS</sequence>
<dbReference type="InterPro" id="IPR007861">
    <property type="entry name" value="DNA_mismatch_repair_MutS_clamp"/>
</dbReference>
<evidence type="ECO:0000256" key="5">
    <source>
        <dbReference type="ARBA" id="ARBA00022840"/>
    </source>
</evidence>
<dbReference type="PANTHER" id="PTHR11361:SF21">
    <property type="entry name" value="MUTS PROTEIN HOMOLOG 4"/>
    <property type="match status" value="1"/>
</dbReference>
<evidence type="ECO:0000256" key="6">
    <source>
        <dbReference type="ARBA" id="ARBA00023125"/>
    </source>
</evidence>
<dbReference type="InterPro" id="IPR045076">
    <property type="entry name" value="MutS"/>
</dbReference>
<name>A0A8C4K2W6_DRONO</name>
<reference evidence="12" key="2">
    <citation type="submission" date="2025-09" db="UniProtKB">
        <authorList>
            <consortium name="Ensembl"/>
        </authorList>
    </citation>
    <scope>IDENTIFICATION</scope>
</reference>
<dbReference type="FunFam" id="3.30.420.110:FF:000003">
    <property type="entry name" value="mutS protein homolog 4"/>
    <property type="match status" value="1"/>
</dbReference>
<evidence type="ECO:0000256" key="4">
    <source>
        <dbReference type="ARBA" id="ARBA00022741"/>
    </source>
</evidence>
<dbReference type="Ensembl" id="ENSDNVT00000021692.1">
    <property type="protein sequence ID" value="ENSDNVP00000018036.1"/>
    <property type="gene ID" value="ENSDNVG00000012600.1"/>
</dbReference>
<dbReference type="PANTHER" id="PTHR11361">
    <property type="entry name" value="DNA MISMATCH REPAIR PROTEIN MUTS FAMILY MEMBER"/>
    <property type="match status" value="1"/>
</dbReference>
<dbReference type="SMART" id="SM00533">
    <property type="entry name" value="MUTSd"/>
    <property type="match status" value="1"/>
</dbReference>
<keyword evidence="6" id="KW-0238">DNA-binding</keyword>
<evidence type="ECO:0000256" key="7">
    <source>
        <dbReference type="ARBA" id="ARBA00023254"/>
    </source>
</evidence>
<dbReference type="InterPro" id="IPR000432">
    <property type="entry name" value="DNA_mismatch_repair_MutS_C"/>
</dbReference>
<dbReference type="CDD" id="cd03243">
    <property type="entry name" value="ABC_MutS_homologs"/>
    <property type="match status" value="1"/>
</dbReference>
<feature type="domain" description="DNA mismatch repair proteins mutS family" evidence="11">
    <location>
        <begin position="647"/>
        <end position="663"/>
    </location>
</feature>
<comment type="similarity">
    <text evidence="2">Belongs to the DNA mismatch repair MutS family.</text>
</comment>
<comment type="subcellular location">
    <subcellularLocation>
        <location evidence="1">Chromosome</location>
    </subcellularLocation>
</comment>
<dbReference type="FunFam" id="1.10.1420.10:FF:000013">
    <property type="entry name" value="mutS protein homolog 4"/>
    <property type="match status" value="1"/>
</dbReference>
<evidence type="ECO:0000256" key="10">
    <source>
        <dbReference type="ARBA" id="ARBA00071132"/>
    </source>
</evidence>
<dbReference type="GO" id="GO:0005634">
    <property type="term" value="C:nucleus"/>
    <property type="evidence" value="ECO:0007669"/>
    <property type="project" value="TreeGrafter"/>
</dbReference>